<evidence type="ECO:0000256" key="1">
    <source>
        <dbReference type="ARBA" id="ARBA00007664"/>
    </source>
</evidence>
<keyword evidence="4" id="KW-0720">Serine protease</keyword>
<evidence type="ECO:0000313" key="8">
    <source>
        <dbReference type="EMBL" id="GAA0940842.1"/>
    </source>
</evidence>
<protein>
    <recommendedName>
        <fullName evidence="7">Peptidase S1 domain-containing protein</fullName>
    </recommendedName>
</protein>
<dbReference type="CDD" id="cd21112">
    <property type="entry name" value="alphaLP-like"/>
    <property type="match status" value="1"/>
</dbReference>
<feature type="chain" id="PRO_5045941900" description="Peptidase S1 domain-containing protein" evidence="6">
    <location>
        <begin position="29"/>
        <end position="296"/>
    </location>
</feature>
<evidence type="ECO:0000256" key="3">
    <source>
        <dbReference type="ARBA" id="ARBA00022801"/>
    </source>
</evidence>
<sequence>MTSLSLRRAVATLATGALALTAIPAANAASAAPQQTPPGPRTAAAISAALTKDAAVPGTAWMTRPDGKVVVSYDSTVIGTKYNSLTKVTKQFGDQVVMEKLPGKLTKYVNGGGGIYSGDWTCSAGFNVQRGGKYFLLTAGHCGKDAATWYSDEAHRNLVGSVYRPSFPGNDYAVIAYRAGLKPGGSVSLYNGRSQDIVRAANPGLGQTVYRSGITSGLHGGKVTGLNATVIYDEGAVGNLIRTNVCAEPGDSGGPLFYRTYAYGLTSGGTGDCSSGGVTYFQPVIEAMNAYGVTIY</sequence>
<dbReference type="PROSITE" id="PS00135">
    <property type="entry name" value="TRYPSIN_SER"/>
    <property type="match status" value="1"/>
</dbReference>
<dbReference type="InterPro" id="IPR033116">
    <property type="entry name" value="TRYPSIN_SER"/>
</dbReference>
<dbReference type="PRINTS" id="PR00861">
    <property type="entry name" value="ALYTICPTASE"/>
</dbReference>
<evidence type="ECO:0000259" key="7">
    <source>
        <dbReference type="Pfam" id="PF00089"/>
    </source>
</evidence>
<evidence type="ECO:0000256" key="2">
    <source>
        <dbReference type="ARBA" id="ARBA00022670"/>
    </source>
</evidence>
<evidence type="ECO:0000256" key="6">
    <source>
        <dbReference type="SAM" id="SignalP"/>
    </source>
</evidence>
<comment type="caution">
    <text evidence="8">The sequence shown here is derived from an EMBL/GenBank/DDBJ whole genome shotgun (WGS) entry which is preliminary data.</text>
</comment>
<keyword evidence="3" id="KW-0378">Hydrolase</keyword>
<dbReference type="Gene3D" id="2.40.10.10">
    <property type="entry name" value="Trypsin-like serine proteases"/>
    <property type="match status" value="2"/>
</dbReference>
<dbReference type="RefSeq" id="WP_343969673.1">
    <property type="nucleotide sequence ID" value="NZ_BAAAHK010000007.1"/>
</dbReference>
<name>A0ABP4AT74_9ACTN</name>
<accession>A0ABP4AT74</accession>
<feature type="domain" description="Peptidase S1" evidence="7">
    <location>
        <begin position="116"/>
        <end position="287"/>
    </location>
</feature>
<dbReference type="Pfam" id="PF00089">
    <property type="entry name" value="Trypsin"/>
    <property type="match status" value="1"/>
</dbReference>
<dbReference type="InterPro" id="IPR009003">
    <property type="entry name" value="Peptidase_S1_PA"/>
</dbReference>
<comment type="similarity">
    <text evidence="1">Belongs to the peptidase S1 family.</text>
</comment>
<organism evidence="8 9">
    <name type="scientific">Kribbella koreensis</name>
    <dbReference type="NCBI Taxonomy" id="57909"/>
    <lineage>
        <taxon>Bacteria</taxon>
        <taxon>Bacillati</taxon>
        <taxon>Actinomycetota</taxon>
        <taxon>Actinomycetes</taxon>
        <taxon>Propionibacteriales</taxon>
        <taxon>Kribbellaceae</taxon>
        <taxon>Kribbella</taxon>
    </lineage>
</organism>
<evidence type="ECO:0000313" key="9">
    <source>
        <dbReference type="Proteomes" id="UP001500542"/>
    </source>
</evidence>
<dbReference type="InterPro" id="IPR001254">
    <property type="entry name" value="Trypsin_dom"/>
</dbReference>
<dbReference type="InterPro" id="IPR001316">
    <property type="entry name" value="Pept_S1A_streptogrisin"/>
</dbReference>
<dbReference type="InterPro" id="IPR018114">
    <property type="entry name" value="TRYPSIN_HIS"/>
</dbReference>
<keyword evidence="2" id="KW-0645">Protease</keyword>
<dbReference type="InterPro" id="IPR043504">
    <property type="entry name" value="Peptidase_S1_PA_chymotrypsin"/>
</dbReference>
<gene>
    <name evidence="8" type="ORF">GCM10009554_31870</name>
</gene>
<keyword evidence="5" id="KW-1015">Disulfide bond</keyword>
<evidence type="ECO:0000256" key="4">
    <source>
        <dbReference type="ARBA" id="ARBA00022825"/>
    </source>
</evidence>
<dbReference type="Proteomes" id="UP001500542">
    <property type="component" value="Unassembled WGS sequence"/>
</dbReference>
<dbReference type="EMBL" id="BAAAHK010000007">
    <property type="protein sequence ID" value="GAA0940842.1"/>
    <property type="molecule type" value="Genomic_DNA"/>
</dbReference>
<reference evidence="9" key="1">
    <citation type="journal article" date="2019" name="Int. J. Syst. Evol. Microbiol.">
        <title>The Global Catalogue of Microorganisms (GCM) 10K type strain sequencing project: providing services to taxonomists for standard genome sequencing and annotation.</title>
        <authorList>
            <consortium name="The Broad Institute Genomics Platform"/>
            <consortium name="The Broad Institute Genome Sequencing Center for Infectious Disease"/>
            <person name="Wu L."/>
            <person name="Ma J."/>
        </authorList>
    </citation>
    <scope>NUCLEOTIDE SEQUENCE [LARGE SCALE GENOMIC DNA]</scope>
    <source>
        <strain evidence="9">JCM 10977</strain>
    </source>
</reference>
<evidence type="ECO:0000256" key="5">
    <source>
        <dbReference type="ARBA" id="ARBA00023157"/>
    </source>
</evidence>
<dbReference type="SUPFAM" id="SSF50494">
    <property type="entry name" value="Trypsin-like serine proteases"/>
    <property type="match status" value="1"/>
</dbReference>
<proteinExistence type="inferred from homology"/>
<dbReference type="PROSITE" id="PS00134">
    <property type="entry name" value="TRYPSIN_HIS"/>
    <property type="match status" value="1"/>
</dbReference>
<keyword evidence="6" id="KW-0732">Signal</keyword>
<keyword evidence="9" id="KW-1185">Reference proteome</keyword>
<feature type="signal peptide" evidence="6">
    <location>
        <begin position="1"/>
        <end position="28"/>
    </location>
</feature>
<dbReference type="PIRSF" id="PIRSF001134">
    <property type="entry name" value="Streptogrisin"/>
    <property type="match status" value="1"/>
</dbReference>